<feature type="chain" id="PRO_5012160053" evidence="1">
    <location>
        <begin position="26"/>
        <end position="129"/>
    </location>
</feature>
<dbReference type="OrthoDB" id="2317741at2759"/>
<evidence type="ECO:0000256" key="1">
    <source>
        <dbReference type="SAM" id="SignalP"/>
    </source>
</evidence>
<dbReference type="AlphaFoldDB" id="A0A1M2VG29"/>
<accession>A0A1M2VG29</accession>
<reference evidence="2 3" key="1">
    <citation type="submission" date="2016-10" db="EMBL/GenBank/DDBJ databases">
        <title>Genome sequence of the basidiomycete white-rot fungus Trametes pubescens.</title>
        <authorList>
            <person name="Makela M.R."/>
            <person name="Granchi Z."/>
            <person name="Peng M."/>
            <person name="De Vries R.P."/>
            <person name="Grigoriev I."/>
            <person name="Riley R."/>
            <person name="Hilden K."/>
        </authorList>
    </citation>
    <scope>NUCLEOTIDE SEQUENCE [LARGE SCALE GENOMIC DNA]</scope>
    <source>
        <strain evidence="2 3">FBCC735</strain>
    </source>
</reference>
<evidence type="ECO:0000313" key="3">
    <source>
        <dbReference type="Proteomes" id="UP000184267"/>
    </source>
</evidence>
<keyword evidence="1" id="KW-0732">Signal</keyword>
<protein>
    <submittedName>
        <fullName evidence="2">Uncharacterized protein</fullName>
    </submittedName>
</protein>
<dbReference type="EMBL" id="MNAD01001304">
    <property type="protein sequence ID" value="OJT06562.1"/>
    <property type="molecule type" value="Genomic_DNA"/>
</dbReference>
<dbReference type="OMA" id="NEAPVHI"/>
<comment type="caution">
    <text evidence="2">The sequence shown here is derived from an EMBL/GenBank/DDBJ whole genome shotgun (WGS) entry which is preliminary data.</text>
</comment>
<sequence length="129" mass="14180">MSSRTSSLLLFVLAFFGVFLQLATAAPLETRDVYAPPVLYPHAGTVWYTGQTHNVSWDVSSPPVNITNKVGLIYLRKGVTSTPLILADGFDILLGRIEVTVPWVFEGDDYSVVLMGDSGNWGQDFTIKQ</sequence>
<gene>
    <name evidence="2" type="ORF">TRAPUB_2639</name>
</gene>
<feature type="signal peptide" evidence="1">
    <location>
        <begin position="1"/>
        <end position="25"/>
    </location>
</feature>
<keyword evidence="3" id="KW-1185">Reference proteome</keyword>
<name>A0A1M2VG29_TRAPU</name>
<proteinExistence type="predicted"/>
<organism evidence="2 3">
    <name type="scientific">Trametes pubescens</name>
    <name type="common">White-rot fungus</name>
    <dbReference type="NCBI Taxonomy" id="154538"/>
    <lineage>
        <taxon>Eukaryota</taxon>
        <taxon>Fungi</taxon>
        <taxon>Dikarya</taxon>
        <taxon>Basidiomycota</taxon>
        <taxon>Agaricomycotina</taxon>
        <taxon>Agaricomycetes</taxon>
        <taxon>Polyporales</taxon>
        <taxon>Polyporaceae</taxon>
        <taxon>Trametes</taxon>
    </lineage>
</organism>
<dbReference type="Proteomes" id="UP000184267">
    <property type="component" value="Unassembled WGS sequence"/>
</dbReference>
<evidence type="ECO:0000313" key="2">
    <source>
        <dbReference type="EMBL" id="OJT06562.1"/>
    </source>
</evidence>